<dbReference type="Proteomes" id="UP001345827">
    <property type="component" value="Unassembled WGS sequence"/>
</dbReference>
<evidence type="ECO:0000256" key="1">
    <source>
        <dbReference type="SAM" id="MobiDB-lite"/>
    </source>
</evidence>
<evidence type="ECO:0000259" key="2">
    <source>
        <dbReference type="Pfam" id="PF25422"/>
    </source>
</evidence>
<dbReference type="AlphaFoldDB" id="A0AAV9QIK4"/>
<feature type="region of interest" description="Disordered" evidence="1">
    <location>
        <begin position="259"/>
        <end position="279"/>
    </location>
</feature>
<protein>
    <recommendedName>
        <fullName evidence="2">DUF7892 domain-containing protein</fullName>
    </recommendedName>
</protein>
<dbReference type="Pfam" id="PF25422">
    <property type="entry name" value="DUF7892"/>
    <property type="match status" value="1"/>
</dbReference>
<feature type="region of interest" description="Disordered" evidence="1">
    <location>
        <begin position="823"/>
        <end position="864"/>
    </location>
</feature>
<keyword evidence="4" id="KW-1185">Reference proteome</keyword>
<proteinExistence type="predicted"/>
<reference evidence="3 4" key="1">
    <citation type="submission" date="2023-06" db="EMBL/GenBank/DDBJ databases">
        <title>Black Yeasts Isolated from many extreme environments.</title>
        <authorList>
            <person name="Coleine C."/>
            <person name="Stajich J.E."/>
            <person name="Selbmann L."/>
        </authorList>
    </citation>
    <scope>NUCLEOTIDE SEQUENCE [LARGE SCALE GENOMIC DNA]</scope>
    <source>
        <strain evidence="3 4">CCFEE 5887</strain>
    </source>
</reference>
<sequence>MDYVPSALLERAHPPPQVHLIKYYFRPQLQELQARRESVKALGAPALEEWYKGLESSGTQKILDAARFDQWELQGGPAKFLSTVTGLASKAVSTTDVSTIHDPRIQTPEISIQARQKPAFSLSVSDRHSPSSGSMEIDISESQIPAAPSAHALLQEVPSLPGRQPPSAQRSFPGHHPLASASLLHPPRQRAERSMQEVEHAKIARRREIEQRCQDLQPPIMASTLPYLDAFKAAIQIPLPLNERAWEVLKPRLLAQRPDAERKEQLHSASGSTTQPEARQQFEEEQRVAQENEINMWHELKVPSRERVQRYAQEFIHQTWSDGRGVTKATASKFAAEVLCYVRQRFDEEIAREDSMLSLKRTAFPQDPESLACRKLKLRDMKWAFEELVKPHTERFGKDLFLCRVCDTNQKLFTFEAVIQHYAAKHTHELSHGNAIVYWEADWPIEPPFDPSPNIPWVHDQSHGLLQQDKRQQSSSPAWLSQQSGQAGLYHNHGNEVMNLTIEHWRRTEGVWDMSNSVRLYVVIQHVNAGFLRRFKLELGLPLFQDVVATRTELYFLRGVTGLRCRPCSENFRGIPSRLGEMGGIEHSVLDLLSHFQHAHCDSDALSSNISFQGPSNGLRQGPARPDWKREMIWLPSGAAIRALQHSRGIDQDKLQIIAEAFPDVFAHPLPPASMAQQSDRPFSAVPLPGSRFVDSVPARVGHERMRGSGAGYYAARSEGSVSALEGYDSHRHAAAVPRRGPLEARSIMSSPPRGVTQYRVAPSHVATYPPRREYRYAASADLSWEARERQGPMSRDSMVYSYEDGSSRWSYREPLTGYSDTTISEARPESKDTSRHSLHLSTASERGPPPSHVGPREGSAERMSTAAADFLANFDPMANEGSVDAGDDGLGSFGRRTGSRVVDRPGSRPSTGLSRHTPSRPPVLDTALNIDQSIQERHTTSLPVRQSVRHTSAGPDEDRFWVSNSGVHGDPMRQGHSTVAVGHDYSAGGLPPRPHRVQYESELRGRHDGSIVHTEPDLEDRYPYQDEFPRVSKHYEYADVPAQRYSYRIDEPGARYVEVPEFGGQPYLEHRQYSDRRSRGETSRSYRVEDDDYQLRDSHAYAQHDSHGLREHVVEARRIHAVADDGREIVYEPVHGPKRYASP</sequence>
<evidence type="ECO:0000313" key="3">
    <source>
        <dbReference type="EMBL" id="KAK5543726.1"/>
    </source>
</evidence>
<feature type="compositionally biased region" description="Basic and acidic residues" evidence="1">
    <location>
        <begin position="1069"/>
        <end position="1091"/>
    </location>
</feature>
<feature type="domain" description="DUF7892" evidence="2">
    <location>
        <begin position="489"/>
        <end position="661"/>
    </location>
</feature>
<dbReference type="EMBL" id="JAXLQG010000002">
    <property type="protein sequence ID" value="KAK5543726.1"/>
    <property type="molecule type" value="Genomic_DNA"/>
</dbReference>
<gene>
    <name evidence="3" type="ORF">LTR25_001340</name>
</gene>
<comment type="caution">
    <text evidence="3">The sequence shown here is derived from an EMBL/GenBank/DDBJ whole genome shotgun (WGS) entry which is preliminary data.</text>
</comment>
<accession>A0AAV9QIK4</accession>
<evidence type="ECO:0000313" key="4">
    <source>
        <dbReference type="Proteomes" id="UP001345827"/>
    </source>
</evidence>
<feature type="compositionally biased region" description="Polar residues" evidence="1">
    <location>
        <begin position="267"/>
        <end position="278"/>
    </location>
</feature>
<name>A0AAV9QIK4_9PEZI</name>
<feature type="region of interest" description="Disordered" evidence="1">
    <location>
        <begin position="158"/>
        <end position="197"/>
    </location>
</feature>
<feature type="region of interest" description="Disordered" evidence="1">
    <location>
        <begin position="880"/>
        <end position="924"/>
    </location>
</feature>
<feature type="compositionally biased region" description="Basic and acidic residues" evidence="1">
    <location>
        <begin position="827"/>
        <end position="836"/>
    </location>
</feature>
<organism evidence="3 4">
    <name type="scientific">Vermiconidia calcicola</name>
    <dbReference type="NCBI Taxonomy" id="1690605"/>
    <lineage>
        <taxon>Eukaryota</taxon>
        <taxon>Fungi</taxon>
        <taxon>Dikarya</taxon>
        <taxon>Ascomycota</taxon>
        <taxon>Pezizomycotina</taxon>
        <taxon>Dothideomycetes</taxon>
        <taxon>Dothideomycetidae</taxon>
        <taxon>Mycosphaerellales</taxon>
        <taxon>Extremaceae</taxon>
        <taxon>Vermiconidia</taxon>
    </lineage>
</organism>
<feature type="region of interest" description="Disordered" evidence="1">
    <location>
        <begin position="1068"/>
        <end position="1091"/>
    </location>
</feature>
<dbReference type="InterPro" id="IPR057214">
    <property type="entry name" value="DUF7892"/>
</dbReference>